<gene>
    <name evidence="1" type="ORF">ACEZ3G_13665</name>
</gene>
<evidence type="ECO:0000313" key="2">
    <source>
        <dbReference type="Proteomes" id="UP001595191"/>
    </source>
</evidence>
<accession>A0ACC7LR99</accession>
<protein>
    <submittedName>
        <fullName evidence="1">Glycosyltransferase family 2 protein</fullName>
    </submittedName>
</protein>
<comment type="caution">
    <text evidence="1">The sequence shown here is derived from an EMBL/GenBank/DDBJ whole genome shotgun (WGS) entry which is preliminary data.</text>
</comment>
<reference evidence="1" key="1">
    <citation type="submission" date="2024-09" db="EMBL/GenBank/DDBJ databases">
        <authorList>
            <person name="Liu J."/>
        </authorList>
    </citation>
    <scope>NUCLEOTIDE SEQUENCE</scope>
    <source>
        <strain evidence="1">NBU2967</strain>
    </source>
</reference>
<keyword evidence="2" id="KW-1185">Reference proteome</keyword>
<name>A0ACC7LR99_9FLAO</name>
<evidence type="ECO:0000313" key="1">
    <source>
        <dbReference type="EMBL" id="MFH6604532.1"/>
    </source>
</evidence>
<organism evidence="1 2">
    <name type="scientific">Meishania litoralis</name>
    <dbReference type="NCBI Taxonomy" id="3434685"/>
    <lineage>
        <taxon>Bacteria</taxon>
        <taxon>Pseudomonadati</taxon>
        <taxon>Bacteroidota</taxon>
        <taxon>Flavobacteriia</taxon>
        <taxon>Flavobacteriales</taxon>
        <taxon>Flavobacteriaceae</taxon>
        <taxon>Meishania</taxon>
    </lineage>
</organism>
<sequence length="334" mass="38961">MNEKPKISVLVPVYNVDLYLKKFLNSLVNQTLEAIEIIIVNDASPDSSDMIISEFLSDPRIKYINKEVNEGLGRARQSAYLVATGEYIINLDPDDYIDSDFLEVLYSFGQTNSLDIVLGNVQIVDEEDNPIGSSALSTLKIPNVLLNDSEYKILLRTPYATWFKLLKKDILDKYEYSYPLGELAVFIMQFYDEIRVGINPKVHYYYRKHSNSMSNYNKSAKRINESEGYNWDGIQSKIKNLKKLPIKSGLRRQILNIYLFRVFYSLTMISWLHSLPDKSNRKKIAKEFKNELGFNFTSFLKYVWYFKPKEKIFLFLCLIGFDNVVLTFLKKKKK</sequence>
<proteinExistence type="predicted"/>
<dbReference type="EMBL" id="JBHFPV010000002">
    <property type="protein sequence ID" value="MFH6604532.1"/>
    <property type="molecule type" value="Genomic_DNA"/>
</dbReference>
<dbReference type="Proteomes" id="UP001595191">
    <property type="component" value="Unassembled WGS sequence"/>
</dbReference>